<feature type="compositionally biased region" description="Polar residues" evidence="1">
    <location>
        <begin position="216"/>
        <end position="229"/>
    </location>
</feature>
<reference evidence="2 3" key="2">
    <citation type="submission" date="2018-11" db="EMBL/GenBank/DDBJ databases">
        <authorList>
            <consortium name="Pathogen Informatics"/>
        </authorList>
    </citation>
    <scope>NUCLEOTIDE SEQUENCE [LARGE SCALE GENOMIC DNA]</scope>
</reference>
<name>A0A183DUE3_9BILA</name>
<accession>A0A183DUE3</accession>
<organism evidence="4">
    <name type="scientific">Gongylonema pulchrum</name>
    <dbReference type="NCBI Taxonomy" id="637853"/>
    <lineage>
        <taxon>Eukaryota</taxon>
        <taxon>Metazoa</taxon>
        <taxon>Ecdysozoa</taxon>
        <taxon>Nematoda</taxon>
        <taxon>Chromadorea</taxon>
        <taxon>Rhabditida</taxon>
        <taxon>Spirurina</taxon>
        <taxon>Spiruromorpha</taxon>
        <taxon>Spiruroidea</taxon>
        <taxon>Gongylonematidae</taxon>
        <taxon>Gongylonema</taxon>
    </lineage>
</organism>
<dbReference type="WBParaSite" id="GPUH_0001234801-mRNA-1">
    <property type="protein sequence ID" value="GPUH_0001234801-mRNA-1"/>
    <property type="gene ID" value="GPUH_0001234801"/>
</dbReference>
<feature type="compositionally biased region" description="Acidic residues" evidence="1">
    <location>
        <begin position="160"/>
        <end position="170"/>
    </location>
</feature>
<feature type="region of interest" description="Disordered" evidence="1">
    <location>
        <begin position="144"/>
        <end position="249"/>
    </location>
</feature>
<protein>
    <submittedName>
        <fullName evidence="4">SURP motif domain-containing protein</fullName>
    </submittedName>
</protein>
<evidence type="ECO:0000256" key="1">
    <source>
        <dbReference type="SAM" id="MobiDB-lite"/>
    </source>
</evidence>
<feature type="compositionally biased region" description="Polar residues" evidence="1">
    <location>
        <begin position="108"/>
        <end position="119"/>
    </location>
</feature>
<dbReference type="AlphaFoldDB" id="A0A183DUE3"/>
<sequence>MKEHARESEGATALLKDCPSPHYSMIMQYIDGLQYTSIPDYGYIYYLLKHAAKAHRIPPDQALDYDPEHPYAGTETPPVCLPPGVIIKPLEHKDIENKKEKLIELENPQMTEPQTAQSAEQEKSLMSKPGNVQVPVIEALQMQGPVKVEEPQTKNSENETGSEGDSEEYSTNEQYPTADTQHPTEDDISAKQGQQQIANDIDAKSDVQHRTENDDAAQQSQEQITNNIDAKSDKQYPAESGASAQQSQQQQITIILSKFGQQVMNSHKLDPSRDEISALSKGFKEFAEALEKRANNSGERKVCFS</sequence>
<feature type="compositionally biased region" description="Polar residues" evidence="1">
    <location>
        <begin position="171"/>
        <end position="181"/>
    </location>
</feature>
<evidence type="ECO:0000313" key="3">
    <source>
        <dbReference type="Proteomes" id="UP000271098"/>
    </source>
</evidence>
<evidence type="ECO:0000313" key="2">
    <source>
        <dbReference type="EMBL" id="VDN20271.1"/>
    </source>
</evidence>
<feature type="region of interest" description="Disordered" evidence="1">
    <location>
        <begin position="104"/>
        <end position="127"/>
    </location>
</feature>
<dbReference type="Gene3D" id="1.10.510.10">
    <property type="entry name" value="Transferase(Phosphotransferase) domain 1"/>
    <property type="match status" value="1"/>
</dbReference>
<proteinExistence type="predicted"/>
<dbReference type="Proteomes" id="UP000271098">
    <property type="component" value="Unassembled WGS sequence"/>
</dbReference>
<gene>
    <name evidence="2" type="ORF">GPUH_LOCUS12334</name>
</gene>
<evidence type="ECO:0000313" key="4">
    <source>
        <dbReference type="WBParaSite" id="GPUH_0001234801-mRNA-1"/>
    </source>
</evidence>
<reference evidence="4" key="1">
    <citation type="submission" date="2016-06" db="UniProtKB">
        <authorList>
            <consortium name="WormBaseParasite"/>
        </authorList>
    </citation>
    <scope>IDENTIFICATION</scope>
</reference>
<feature type="compositionally biased region" description="Basic and acidic residues" evidence="1">
    <location>
        <begin position="201"/>
        <end position="213"/>
    </location>
</feature>
<keyword evidence="3" id="KW-1185">Reference proteome</keyword>
<dbReference type="EMBL" id="UYRT01079235">
    <property type="protein sequence ID" value="VDN20271.1"/>
    <property type="molecule type" value="Genomic_DNA"/>
</dbReference>